<dbReference type="EMBL" id="FQXJ01000008">
    <property type="protein sequence ID" value="SHI12411.1"/>
    <property type="molecule type" value="Genomic_DNA"/>
</dbReference>
<dbReference type="InterPro" id="IPR050126">
    <property type="entry name" value="Ap4A_hydrolase"/>
</dbReference>
<dbReference type="GO" id="GO:0005737">
    <property type="term" value="C:cytoplasm"/>
    <property type="evidence" value="ECO:0007669"/>
    <property type="project" value="TreeGrafter"/>
</dbReference>
<gene>
    <name evidence="3" type="ORF">SAMN02746098_02493</name>
</gene>
<dbReference type="InterPro" id="IPR027417">
    <property type="entry name" value="P-loop_NTPase"/>
</dbReference>
<dbReference type="Pfam" id="PF00149">
    <property type="entry name" value="Metallophos"/>
    <property type="match status" value="1"/>
</dbReference>
<dbReference type="GO" id="GO:0016791">
    <property type="term" value="F:phosphatase activity"/>
    <property type="evidence" value="ECO:0007669"/>
    <property type="project" value="TreeGrafter"/>
</dbReference>
<dbReference type="GO" id="GO:0016301">
    <property type="term" value="F:kinase activity"/>
    <property type="evidence" value="ECO:0007669"/>
    <property type="project" value="UniProtKB-KW"/>
</dbReference>
<dbReference type="Pfam" id="PF16542">
    <property type="entry name" value="PNKP_ligase"/>
    <property type="match status" value="1"/>
</dbReference>
<evidence type="ECO:0000259" key="2">
    <source>
        <dbReference type="Pfam" id="PF16542"/>
    </source>
</evidence>
<evidence type="ECO:0000313" key="3">
    <source>
        <dbReference type="EMBL" id="SHI12411.1"/>
    </source>
</evidence>
<keyword evidence="4" id="KW-1185">Reference proteome</keyword>
<evidence type="ECO:0000313" key="4">
    <source>
        <dbReference type="Proteomes" id="UP000183954"/>
    </source>
</evidence>
<dbReference type="Proteomes" id="UP000183954">
    <property type="component" value="Unassembled WGS sequence"/>
</dbReference>
<organism evidence="3 4">
    <name type="scientific">Desulfosporosinus lacus DSM 15449</name>
    <dbReference type="NCBI Taxonomy" id="1121420"/>
    <lineage>
        <taxon>Bacteria</taxon>
        <taxon>Bacillati</taxon>
        <taxon>Bacillota</taxon>
        <taxon>Clostridia</taxon>
        <taxon>Eubacteriales</taxon>
        <taxon>Desulfitobacteriaceae</taxon>
        <taxon>Desulfosporosinus</taxon>
    </lineage>
</organism>
<dbReference type="SUPFAM" id="SSF52540">
    <property type="entry name" value="P-loop containing nucleoside triphosphate hydrolases"/>
    <property type="match status" value="1"/>
</dbReference>
<name>A0A1M5YK45_9FIRM</name>
<dbReference type="AlphaFoldDB" id="A0A1M5YK45"/>
<dbReference type="InterPro" id="IPR032380">
    <property type="entry name" value="PNKP_ligase_dom"/>
</dbReference>
<feature type="domain" description="Calcineurin-like phosphoesterase" evidence="1">
    <location>
        <begin position="205"/>
        <end position="403"/>
    </location>
</feature>
<evidence type="ECO:0000259" key="1">
    <source>
        <dbReference type="Pfam" id="PF00149"/>
    </source>
</evidence>
<dbReference type="Gene3D" id="3.40.50.300">
    <property type="entry name" value="P-loop containing nucleotide triphosphate hydrolases"/>
    <property type="match status" value="1"/>
</dbReference>
<dbReference type="SUPFAM" id="SSF56300">
    <property type="entry name" value="Metallo-dependent phosphatases"/>
    <property type="match status" value="1"/>
</dbReference>
<dbReference type="OrthoDB" id="9779903at2"/>
<dbReference type="PANTHER" id="PTHR42850:SF7">
    <property type="entry name" value="BIS(5'-NUCLEOSYL)-TETRAPHOSPHATASE PRPE [ASYMMETRICAL]"/>
    <property type="match status" value="1"/>
</dbReference>
<dbReference type="PANTHER" id="PTHR42850">
    <property type="entry name" value="METALLOPHOSPHOESTERASE"/>
    <property type="match status" value="1"/>
</dbReference>
<reference evidence="4" key="1">
    <citation type="submission" date="2016-11" db="EMBL/GenBank/DDBJ databases">
        <authorList>
            <person name="Varghese N."/>
            <person name="Submissions S."/>
        </authorList>
    </citation>
    <scope>NUCLEOTIDE SEQUENCE [LARGE SCALE GENOMIC DNA]</scope>
    <source>
        <strain evidence="4">DSM 15449</strain>
    </source>
</reference>
<keyword evidence="3" id="KW-0418">Kinase</keyword>
<dbReference type="InterPro" id="IPR004843">
    <property type="entry name" value="Calcineurin-like_PHP"/>
</dbReference>
<proteinExistence type="predicted"/>
<dbReference type="Gene3D" id="3.60.21.10">
    <property type="match status" value="1"/>
</dbReference>
<keyword evidence="3" id="KW-0808">Transferase</keyword>
<accession>A0A1M5YK45</accession>
<dbReference type="NCBIfam" id="TIGR04075">
    <property type="entry name" value="bacter_Pnkp"/>
    <property type="match status" value="1"/>
</dbReference>
<protein>
    <submittedName>
        <fullName evidence="3">Polynucleotide kinase-phosphatase</fullName>
    </submittedName>
</protein>
<dbReference type="SUPFAM" id="SSF56091">
    <property type="entry name" value="DNA ligase/mRNA capping enzyme, catalytic domain"/>
    <property type="match status" value="1"/>
</dbReference>
<sequence>MSQQIALPHAGIVLLVGPSNSGKTTLLNQLVEREVLLRSEIVSSDQFRVLVSDTDYIDLKKHSKDEQEVLYAKYQQISQSAFEAMSALINTRCALGKLTVVDATHLWPEDRKNYIILASKNHVSAMAIVLDLPEKILLDRDDQRELPRGRNRIKQQVRNFKNNLRSLKTEGFSTVNILNERQLEQSTFIRLSNPLVKEAGAGLDFIGDIHGCYDEFLELLDKLGYNQNEEGMYVHPEGRKLVSVGDVLGRGPKSIDCINFFRNHVEQDLAYMVDSNHGWKIARWLSGRKVELTHGDEKVAAEFEQYEHNQGKEATDRFKEQVKNFLLAAPSNLVFSKNGVEGIVATHAGIRDTYIGKQSNAISDFCRYGDTDGVHEDGKPIRKDWFAEHQSGEIIIWGHDPNPQPLVVNNTINIDQGVVFGGRLTAYRYPKKAFVWVDAHKDYAEDPESLLQKWKKERFSPPNIQSFLSGYSVNTEDYGEIRIKEEYVKSSIEEVSHYTVPIEELVYIPPTMSPAPEPSPLEDYLEHPKEAFEYYRNQNVTKMIVEKKHMGSRAILLLFKDEESAVNYVGSPTLGTIYTRTGRPFFDQAMTRMIVRQLNDDLTSAEYFAKHKTDFILLDAEVLPWNLKAKELISAQYAHVSEVALMDRRKILEKLEQAQEKGWDVGSWIEEFKLKLGNAKVFREVFQKYCWDTQGIEGIKIAPFHILAQSEQTFFDQSHIWHMEETRELARLSDLFIETEFKVVTDEASEQEAIRWWQEITEDGHEGFVVKPETYITRNNKGRIIQPAIKVRGRKYLHIIYGMDYLEPENLTRLKNRNVSRKQRHALMEFALGIEGVKRFVRTESAARIHECVLATLALEAEPVDPRL</sequence>
<dbReference type="Gene3D" id="3.30.470.30">
    <property type="entry name" value="DNA ligase/mRNA capping enzyme"/>
    <property type="match status" value="1"/>
</dbReference>
<feature type="domain" description="Polynucleotide kinase-phosphatase ligase" evidence="2">
    <location>
        <begin position="491"/>
        <end position="863"/>
    </location>
</feature>
<dbReference type="CDD" id="cd07423">
    <property type="entry name" value="MPP_Prp_like"/>
    <property type="match status" value="1"/>
</dbReference>
<dbReference type="RefSeq" id="WP_073030056.1">
    <property type="nucleotide sequence ID" value="NZ_FQXJ01000008.1"/>
</dbReference>
<dbReference type="STRING" id="1121420.SAMN02746098_02493"/>
<dbReference type="Pfam" id="PF13671">
    <property type="entry name" value="AAA_33"/>
    <property type="match status" value="1"/>
</dbReference>
<dbReference type="InterPro" id="IPR041780">
    <property type="entry name" value="MPP_PrpE-like"/>
</dbReference>
<dbReference type="InterPro" id="IPR024028">
    <property type="entry name" value="PNKP_bac"/>
</dbReference>
<dbReference type="InterPro" id="IPR029052">
    <property type="entry name" value="Metallo-depent_PP-like"/>
</dbReference>